<evidence type="ECO:0000313" key="2">
    <source>
        <dbReference type="Proteomes" id="UP001165243"/>
    </source>
</evidence>
<dbReference type="AlphaFoldDB" id="A0AAV5PG24"/>
<proteinExistence type="predicted"/>
<name>A0AAV5PG24_LACDE</name>
<gene>
    <name evidence="1" type="ORF">ME0900_12410</name>
</gene>
<dbReference type="Proteomes" id="UP001165243">
    <property type="component" value="Unassembled WGS sequence"/>
</dbReference>
<accession>A0AAV5PG24</accession>
<organism evidence="1 2">
    <name type="scientific">Lactobacillus delbrueckii subsp. bulgaricus</name>
    <dbReference type="NCBI Taxonomy" id="1585"/>
    <lineage>
        <taxon>Bacteria</taxon>
        <taxon>Bacillati</taxon>
        <taxon>Bacillota</taxon>
        <taxon>Bacilli</taxon>
        <taxon>Lactobacillales</taxon>
        <taxon>Lactobacillaceae</taxon>
        <taxon>Lactobacillus</taxon>
    </lineage>
</organism>
<comment type="caution">
    <text evidence="1">The sequence shown here is derived from an EMBL/GenBank/DDBJ whole genome shotgun (WGS) entry which is preliminary data.</text>
</comment>
<evidence type="ECO:0000313" key="1">
    <source>
        <dbReference type="EMBL" id="GMB86868.1"/>
    </source>
</evidence>
<sequence>MAILLKNGLVYQEGEFINEDVSQPSSLAWTLVSWLQARKPTWPSLTWTTPKSWLKKTTCPRGLTHLSPARKSTA</sequence>
<dbReference type="EMBL" id="BSWK01000016">
    <property type="protein sequence ID" value="GMB86868.1"/>
    <property type="molecule type" value="Genomic_DNA"/>
</dbReference>
<protein>
    <submittedName>
        <fullName evidence="1">Uncharacterized protein</fullName>
    </submittedName>
</protein>
<reference evidence="1" key="1">
    <citation type="submission" date="2023-04" db="EMBL/GenBank/DDBJ databases">
        <title>Draft genome sequences of Lactobacillus delbrueckii subsp. bulgaricus ME-900 and ME-901 with improved acid tolerance.</title>
        <authorList>
            <person name="Ishida T."/>
            <person name="Yamamoto E."/>
            <person name="Koizumi A."/>
            <person name="Fujiwara S."/>
            <person name="Makino S."/>
            <person name="Kano H."/>
            <person name="Kimura K."/>
        </authorList>
    </citation>
    <scope>NUCLEOTIDE SEQUENCE</scope>
    <source>
        <strain evidence="1">ME-900</strain>
    </source>
</reference>